<feature type="compositionally biased region" description="Polar residues" evidence="1">
    <location>
        <begin position="775"/>
        <end position="794"/>
    </location>
</feature>
<dbReference type="OrthoDB" id="5372708at2759"/>
<feature type="compositionally biased region" description="Basic and acidic residues" evidence="1">
    <location>
        <begin position="79"/>
        <end position="91"/>
    </location>
</feature>
<name>A0A3N4IBP0_ASCIM</name>
<reference evidence="2 3" key="1">
    <citation type="journal article" date="2018" name="Nat. Ecol. Evol.">
        <title>Pezizomycetes genomes reveal the molecular basis of ectomycorrhizal truffle lifestyle.</title>
        <authorList>
            <person name="Murat C."/>
            <person name="Payen T."/>
            <person name="Noel B."/>
            <person name="Kuo A."/>
            <person name="Morin E."/>
            <person name="Chen J."/>
            <person name="Kohler A."/>
            <person name="Krizsan K."/>
            <person name="Balestrini R."/>
            <person name="Da Silva C."/>
            <person name="Montanini B."/>
            <person name="Hainaut M."/>
            <person name="Levati E."/>
            <person name="Barry K.W."/>
            <person name="Belfiori B."/>
            <person name="Cichocki N."/>
            <person name="Clum A."/>
            <person name="Dockter R.B."/>
            <person name="Fauchery L."/>
            <person name="Guy J."/>
            <person name="Iotti M."/>
            <person name="Le Tacon F."/>
            <person name="Lindquist E.A."/>
            <person name="Lipzen A."/>
            <person name="Malagnac F."/>
            <person name="Mello A."/>
            <person name="Molinier V."/>
            <person name="Miyauchi S."/>
            <person name="Poulain J."/>
            <person name="Riccioni C."/>
            <person name="Rubini A."/>
            <person name="Sitrit Y."/>
            <person name="Splivallo R."/>
            <person name="Traeger S."/>
            <person name="Wang M."/>
            <person name="Zifcakova L."/>
            <person name="Wipf D."/>
            <person name="Zambonelli A."/>
            <person name="Paolocci F."/>
            <person name="Nowrousian M."/>
            <person name="Ottonello S."/>
            <person name="Baldrian P."/>
            <person name="Spatafora J.W."/>
            <person name="Henrissat B."/>
            <person name="Nagy L.G."/>
            <person name="Aury J.M."/>
            <person name="Wincker P."/>
            <person name="Grigoriev I.V."/>
            <person name="Bonfante P."/>
            <person name="Martin F.M."/>
        </authorList>
    </citation>
    <scope>NUCLEOTIDE SEQUENCE [LARGE SCALE GENOMIC DNA]</scope>
    <source>
        <strain evidence="2 3">RN42</strain>
    </source>
</reference>
<feature type="compositionally biased region" description="Acidic residues" evidence="1">
    <location>
        <begin position="559"/>
        <end position="577"/>
    </location>
</feature>
<feature type="region of interest" description="Disordered" evidence="1">
    <location>
        <begin position="708"/>
        <end position="730"/>
    </location>
</feature>
<evidence type="ECO:0000313" key="2">
    <source>
        <dbReference type="EMBL" id="RPA81570.1"/>
    </source>
</evidence>
<feature type="region of interest" description="Disordered" evidence="1">
    <location>
        <begin position="558"/>
        <end position="597"/>
    </location>
</feature>
<gene>
    <name evidence="2" type="ORF">BJ508DRAFT_306401</name>
</gene>
<organism evidence="2 3">
    <name type="scientific">Ascobolus immersus RN42</name>
    <dbReference type="NCBI Taxonomy" id="1160509"/>
    <lineage>
        <taxon>Eukaryota</taxon>
        <taxon>Fungi</taxon>
        <taxon>Dikarya</taxon>
        <taxon>Ascomycota</taxon>
        <taxon>Pezizomycotina</taxon>
        <taxon>Pezizomycetes</taxon>
        <taxon>Pezizales</taxon>
        <taxon>Ascobolaceae</taxon>
        <taxon>Ascobolus</taxon>
    </lineage>
</organism>
<evidence type="ECO:0000256" key="1">
    <source>
        <dbReference type="SAM" id="MobiDB-lite"/>
    </source>
</evidence>
<keyword evidence="3" id="KW-1185">Reference proteome</keyword>
<feature type="region of interest" description="Disordered" evidence="1">
    <location>
        <begin position="1"/>
        <end position="136"/>
    </location>
</feature>
<protein>
    <submittedName>
        <fullName evidence="2">Uncharacterized protein</fullName>
    </submittedName>
</protein>
<feature type="region of interest" description="Disordered" evidence="1">
    <location>
        <begin position="288"/>
        <end position="308"/>
    </location>
</feature>
<feature type="compositionally biased region" description="Basic residues" evidence="1">
    <location>
        <begin position="1165"/>
        <end position="1174"/>
    </location>
</feature>
<evidence type="ECO:0000313" key="3">
    <source>
        <dbReference type="Proteomes" id="UP000275078"/>
    </source>
</evidence>
<accession>A0A3N4IBP0</accession>
<feature type="compositionally biased region" description="Low complexity" evidence="1">
    <location>
        <begin position="43"/>
        <end position="52"/>
    </location>
</feature>
<sequence>MPRAKNSPVHKKSSGAAKRVNEGSATPTPKSRSRRNISPSPLPSRASASSRSSSKRNRDEIEQDDSALADAGNGRSHSRLSDTSRTPDRSKRTSVHGRTLSNGNLASGYSGEMEHSPTGTQRVAHGSLHPSPNSTCLANHQTPQRYATWETDDFFFPGSGQRRPLLQSTSPRCLHPNTPTHDHHRLYQQDNDADRVMVSPGIWTNRSRPSGPEFTCLTQAIDSVFDSDMDGIGIGATVADFAGDAFDVQDIVDALESEEQRLAREQQELSEVDDSDAEAEEVIRRATVLEEEEEREARRPKRGRQPAAEPLPEFVPQVYLKDPAGKQDSVREVNKSLMAIFVWVHDHNISLSAYNSLVQILLKDWFSATDIPLSYTTIKNLRVELPTLPIYAADIPVEEKKGDSSTKEVTTGYFHKLAELMESQIKNPQLFPHMHQGLGLEVDKSSEAYHGPIYKESIKAAIPDYPVRPKEKGLTDAMVYPGSCLMLGLSSGKMPVRVTGVFKNKRSEDIKLFPEYKDAVWASVNPIVIRKKDVTRFRLNPVPQNARSEEMPFEFLDGVNDDGDLEAGEHQDSEEEQVAPTEKAKKKRGRKPKVDPMKENTELAEKFDLESVKAGSIRGYIINQTYRIPVACLGKQAKVKIFRHKTVEDHQIESEQKDVHETPFHVRQMVTPEAGSTPDQLLLLEAWRQHQHDLATSHLRKRDSRLADDFGDKNTFTKPTNVNTTTTRRRRERAINKIRVERLVLTSHLRKTLAEDEIEKGEVDLDELYFDKPPKSSTSTETRPSDTSEATTSGDGDVTMNDAPGPNPDSEHAPEPPPPNRQKRRRKNWLEGFDMTLPDGEEVTVFVKLLSISADMMEANALASVKSPTCISPCRFCELPKLLFNANTIREKECVKIERLRQKWFFDEQMKATLTVKKQKGVKRTESIITRFGPAINPFVQISLDISHSEQKGIGELLLKYLADQFFSKEGAKEYTRVLRRFKFPPEVCRKANFAYHVKYLKMNEITTIIACLPFMLQRMRERKVPIFKQATITTMNADRDEANQLDASRLKQLLIVTFLAVAKANKLIFSREIDLCTDEKGEDGFVRMAKAVAEARIRIYEVLAPLEKVRKKNIEEFNLEVDEAYAADREAEAAMLRDLENDLGSETDSSVGSASYSTDTSTGGRRKRQIKKKRLPTSVSGLPNYHNACHMITNARNYGSGLNTSCSVGYESGEIVHRVWKNLVPHTNYVELDLVFCRYSNTMMAIRALLDDCYPKHKWKATLDTLRDELPTLCTGFFWGQQARVSEEDGVASNTSGPGAKLNIYHGEEDKAKKKKEVGAEVGAQTANSMGYPTNIAVLPDSDRHIQRIRASYKNYGFPRPEEITLNHSYKYGGCLQWWEWISLFDTLSEQKVTYRPGLTFTPAYAEIYGICTHRNIHTDKDYVFFNIRWLTELEEKDIKFGNLPKYKISRPPPEVAPAIDGVLENRIDDNNDDEELWFDYISLESLSPMKPPHFVKDIREKDVYFRNDYYFKSI</sequence>
<dbReference type="EMBL" id="ML119678">
    <property type="protein sequence ID" value="RPA81570.1"/>
    <property type="molecule type" value="Genomic_DNA"/>
</dbReference>
<feature type="region of interest" description="Disordered" evidence="1">
    <location>
        <begin position="769"/>
        <end position="826"/>
    </location>
</feature>
<dbReference type="STRING" id="1160509.A0A3N4IBP0"/>
<feature type="region of interest" description="Disordered" evidence="1">
    <location>
        <begin position="1144"/>
        <end position="1174"/>
    </location>
</feature>
<feature type="compositionally biased region" description="Low complexity" evidence="1">
    <location>
        <begin position="714"/>
        <end position="726"/>
    </location>
</feature>
<proteinExistence type="predicted"/>
<feature type="compositionally biased region" description="Polar residues" evidence="1">
    <location>
        <begin position="1145"/>
        <end position="1164"/>
    </location>
</feature>
<dbReference type="Proteomes" id="UP000275078">
    <property type="component" value="Unassembled WGS sequence"/>
</dbReference>